<accession>A0A6N7Z326</accession>
<evidence type="ECO:0000313" key="5">
    <source>
        <dbReference type="Proteomes" id="UP000440096"/>
    </source>
</evidence>
<protein>
    <submittedName>
        <fullName evidence="4">FAA hydrolase family protein</fullName>
    </submittedName>
</protein>
<dbReference type="GO" id="GO:0016853">
    <property type="term" value="F:isomerase activity"/>
    <property type="evidence" value="ECO:0007669"/>
    <property type="project" value="UniProtKB-ARBA"/>
</dbReference>
<organism evidence="4 5">
    <name type="scientific">Amycolatopsis pithecellobii</name>
    <dbReference type="NCBI Taxonomy" id="664692"/>
    <lineage>
        <taxon>Bacteria</taxon>
        <taxon>Bacillati</taxon>
        <taxon>Actinomycetota</taxon>
        <taxon>Actinomycetes</taxon>
        <taxon>Pseudonocardiales</taxon>
        <taxon>Pseudonocardiaceae</taxon>
        <taxon>Amycolatopsis</taxon>
    </lineage>
</organism>
<dbReference type="GO" id="GO:0046872">
    <property type="term" value="F:metal ion binding"/>
    <property type="evidence" value="ECO:0007669"/>
    <property type="project" value="UniProtKB-KW"/>
</dbReference>
<keyword evidence="2" id="KW-0479">Metal-binding</keyword>
<name>A0A6N7Z326_9PSEU</name>
<keyword evidence="5" id="KW-1185">Reference proteome</keyword>
<gene>
    <name evidence="4" type="ORF">GKO32_15845</name>
</gene>
<dbReference type="PANTHER" id="PTHR42796:SF4">
    <property type="entry name" value="FUMARYLACETOACETATE HYDROLASE DOMAIN-CONTAINING PROTEIN 2A"/>
    <property type="match status" value="1"/>
</dbReference>
<dbReference type="PANTHER" id="PTHR42796">
    <property type="entry name" value="FUMARYLACETOACETATE HYDROLASE DOMAIN-CONTAINING PROTEIN 2A-RELATED"/>
    <property type="match status" value="1"/>
</dbReference>
<dbReference type="GO" id="GO:0019752">
    <property type="term" value="P:carboxylic acid metabolic process"/>
    <property type="evidence" value="ECO:0007669"/>
    <property type="project" value="UniProtKB-ARBA"/>
</dbReference>
<dbReference type="Proteomes" id="UP000440096">
    <property type="component" value="Unassembled WGS sequence"/>
</dbReference>
<comment type="similarity">
    <text evidence="1">Belongs to the FAH family.</text>
</comment>
<dbReference type="RefSeq" id="WP_154757638.1">
    <property type="nucleotide sequence ID" value="NZ_WMBA01000022.1"/>
</dbReference>
<dbReference type="AlphaFoldDB" id="A0A6N7Z326"/>
<reference evidence="4 5" key="1">
    <citation type="submission" date="2019-11" db="EMBL/GenBank/DDBJ databases">
        <title>Draft genome of Amycolatopsis RM579.</title>
        <authorList>
            <person name="Duangmal K."/>
            <person name="Mingma R."/>
        </authorList>
    </citation>
    <scope>NUCLEOTIDE SEQUENCE [LARGE SCALE GENOMIC DNA]</scope>
    <source>
        <strain evidence="4 5">RM579</strain>
    </source>
</reference>
<feature type="domain" description="Fumarylacetoacetase-like C-terminal" evidence="3">
    <location>
        <begin position="64"/>
        <end position="272"/>
    </location>
</feature>
<dbReference type="FunFam" id="3.90.850.10:FF:000002">
    <property type="entry name" value="2-hydroxyhepta-2,4-diene-1,7-dioate isomerase"/>
    <property type="match status" value="1"/>
</dbReference>
<evidence type="ECO:0000256" key="1">
    <source>
        <dbReference type="ARBA" id="ARBA00010211"/>
    </source>
</evidence>
<dbReference type="OrthoDB" id="9805307at2"/>
<evidence type="ECO:0000259" key="3">
    <source>
        <dbReference type="Pfam" id="PF01557"/>
    </source>
</evidence>
<evidence type="ECO:0000256" key="2">
    <source>
        <dbReference type="ARBA" id="ARBA00022723"/>
    </source>
</evidence>
<dbReference type="SUPFAM" id="SSF56529">
    <property type="entry name" value="FAH"/>
    <property type="match status" value="1"/>
</dbReference>
<dbReference type="Gene3D" id="3.90.850.10">
    <property type="entry name" value="Fumarylacetoacetase-like, C-terminal domain"/>
    <property type="match status" value="1"/>
</dbReference>
<proteinExistence type="inferred from homology"/>
<dbReference type="GO" id="GO:0016787">
    <property type="term" value="F:hydrolase activity"/>
    <property type="evidence" value="ECO:0007669"/>
    <property type="project" value="UniProtKB-KW"/>
</dbReference>
<dbReference type="InterPro" id="IPR051121">
    <property type="entry name" value="FAH"/>
</dbReference>
<comment type="caution">
    <text evidence="4">The sequence shown here is derived from an EMBL/GenBank/DDBJ whole genome shotgun (WGS) entry which is preliminary data.</text>
</comment>
<dbReference type="Pfam" id="PF01557">
    <property type="entry name" value="FAA_hydrolase"/>
    <property type="match status" value="1"/>
</dbReference>
<sequence>MRLIGYVVDGERHIGAVQGNQVTPLGTMAGFYSAAPENRGRPAGEAFDIEDVTQIPPVPEAARVFCVGVNYHSHAEEAKTLVDFERPAYPTVFGRWAQSLVVDGTPISIPPNEDGLDWEVELAVVIGSSGWNVAEADAEEIILGYTAFNDVTARRKQMETPQWTVGKNADGSGPIGPVLVTRDELPDVNSLRVTTRVNGEIVQDANTKDLVHKISEIISYISDTITLLPGDVIATGTPSGVGIARTPQWLMQDGDEVVVEVEGIGEVRNPIVSRKP</sequence>
<keyword evidence="4" id="KW-0378">Hydrolase</keyword>
<dbReference type="EMBL" id="WMBA01000022">
    <property type="protein sequence ID" value="MTD55439.1"/>
    <property type="molecule type" value="Genomic_DNA"/>
</dbReference>
<evidence type="ECO:0000313" key="4">
    <source>
        <dbReference type="EMBL" id="MTD55439.1"/>
    </source>
</evidence>
<dbReference type="InterPro" id="IPR011234">
    <property type="entry name" value="Fumarylacetoacetase-like_C"/>
</dbReference>
<dbReference type="InterPro" id="IPR036663">
    <property type="entry name" value="Fumarylacetoacetase_C_sf"/>
</dbReference>